<keyword evidence="1" id="KW-0418">Kinase</keyword>
<dbReference type="EMBL" id="JACENC010000029">
    <property type="protein sequence ID" value="MBA4453445.1"/>
    <property type="molecule type" value="Genomic_DNA"/>
</dbReference>
<dbReference type="Proteomes" id="UP000526786">
    <property type="component" value="Unassembled WGS sequence"/>
</dbReference>
<protein>
    <submittedName>
        <fullName evidence="1">Thymidylate kinase</fullName>
    </submittedName>
</protein>
<sequence>AKYLGGKRKFPPQTIHCLLAANRWEKLNEILKAQSKNSVLIMNRYYQSNLVYGLANNMKQSWLENLDAGLPKADLVILLDVSQQESFHRKKTNRDKFEKNKDFLKKISKIYRTTAKKKRWKIVDATKSKEEVHQEILKIFSKKIGL</sequence>
<name>A0AC60W1C8_9ARCH</name>
<evidence type="ECO:0000313" key="2">
    <source>
        <dbReference type="Proteomes" id="UP000526786"/>
    </source>
</evidence>
<evidence type="ECO:0000313" key="1">
    <source>
        <dbReference type="EMBL" id="MBA4453445.1"/>
    </source>
</evidence>
<reference evidence="1 2" key="1">
    <citation type="journal article" date="2020" name="Appl. Environ. Microbiol.">
        <title>Genomic Characteristics of a Novel Species of Ammonia-Oxidizing Archaea from the Jiulong River Estuary.</title>
        <authorList>
            <person name="Zou D."/>
            <person name="Wan R."/>
            <person name="Han L."/>
            <person name="Xu M.N."/>
            <person name="Liu Y."/>
            <person name="Liu H."/>
            <person name="Kao S.J."/>
            <person name="Li M."/>
        </authorList>
    </citation>
    <scope>NUCLEOTIDE SEQUENCE [LARGE SCALE GENOMIC DNA]</scope>
    <source>
        <strain evidence="1">W2bin3</strain>
    </source>
</reference>
<keyword evidence="1" id="KW-0808">Transferase</keyword>
<gene>
    <name evidence="1" type="ORF">H2B05_00680</name>
</gene>
<accession>A0AC60W1C8</accession>
<comment type="caution">
    <text evidence="1">The sequence shown here is derived from an EMBL/GenBank/DDBJ whole genome shotgun (WGS) entry which is preliminary data.</text>
</comment>
<proteinExistence type="predicted"/>
<organism evidence="1 2">
    <name type="scientific">Candidatus Nitrosomaritimum aestuariumsis</name>
    <dbReference type="NCBI Taxonomy" id="3342354"/>
    <lineage>
        <taxon>Archaea</taxon>
        <taxon>Nitrososphaerota</taxon>
        <taxon>Nitrososphaeria</taxon>
        <taxon>Nitrosopumilales</taxon>
        <taxon>Nitrosopumilaceae</taxon>
        <taxon>Candidatus Nitrosomaritimum</taxon>
    </lineage>
</organism>
<feature type="non-terminal residue" evidence="1">
    <location>
        <position position="1"/>
    </location>
</feature>